<evidence type="ECO:0000256" key="7">
    <source>
        <dbReference type="ARBA" id="ARBA00035120"/>
    </source>
</evidence>
<evidence type="ECO:0000256" key="3">
    <source>
        <dbReference type="ARBA" id="ARBA00022692"/>
    </source>
</evidence>
<feature type="binding site" evidence="10">
    <location>
        <position position="75"/>
    </location>
    <ligand>
        <name>Na(+)</name>
        <dbReference type="ChEBI" id="CHEBI:29101"/>
        <note>structural</note>
    </ligand>
</feature>
<comment type="catalytic activity">
    <reaction evidence="8">
        <text>fluoride(in) = fluoride(out)</text>
        <dbReference type="Rhea" id="RHEA:76159"/>
        <dbReference type="ChEBI" id="CHEBI:17051"/>
    </reaction>
    <physiologicalReaction direction="left-to-right" evidence="8">
        <dbReference type="Rhea" id="RHEA:76160"/>
    </physiologicalReaction>
</comment>
<evidence type="ECO:0000256" key="4">
    <source>
        <dbReference type="ARBA" id="ARBA00022989"/>
    </source>
</evidence>
<dbReference type="KEGG" id="plig:NAG76_18700"/>
<dbReference type="PANTHER" id="PTHR28259">
    <property type="entry name" value="FLUORIDE EXPORT PROTEIN 1-RELATED"/>
    <property type="match status" value="1"/>
</dbReference>
<comment type="subcellular location">
    <subcellularLocation>
        <location evidence="1 10">Cell membrane</location>
        <topology evidence="1 10">Multi-pass membrane protein</topology>
    </subcellularLocation>
</comment>
<dbReference type="GO" id="GO:0046872">
    <property type="term" value="F:metal ion binding"/>
    <property type="evidence" value="ECO:0007669"/>
    <property type="project" value="UniProtKB-KW"/>
</dbReference>
<sequence>MIIAIGAMGALGACARYYISNNHSIKNTNKFPRATFLVNVVGSFILGCLFSCYEQDILPKGLWYLFGVGFLGAFTTFSTFSYEWIMFVKEKKYGSAILYVTASLIVGIAAAYVGYWLFKL</sequence>
<evidence type="ECO:0000256" key="5">
    <source>
        <dbReference type="ARBA" id="ARBA00023136"/>
    </source>
</evidence>
<accession>A0A9J6ZCK2</accession>
<proteinExistence type="inferred from homology"/>
<evidence type="ECO:0000256" key="8">
    <source>
        <dbReference type="ARBA" id="ARBA00035585"/>
    </source>
</evidence>
<comment type="activity regulation">
    <text evidence="10">Na(+) is not transported, but it plays an essential structural role and its presence is essential for fluoride channel function.</text>
</comment>
<name>A0A9J6ZCK2_9BACL</name>
<comment type="similarity">
    <text evidence="7 10">Belongs to the fluoride channel Fluc/FEX (TC 1.A.43) family.</text>
</comment>
<feature type="transmembrane region" description="Helical" evidence="10">
    <location>
        <begin position="31"/>
        <end position="50"/>
    </location>
</feature>
<keyword evidence="3 10" id="KW-0812">Transmembrane</keyword>
<evidence type="ECO:0000256" key="10">
    <source>
        <dbReference type="HAMAP-Rule" id="MF_00454"/>
    </source>
</evidence>
<keyword evidence="6 10" id="KW-0407">Ion channel</keyword>
<dbReference type="PANTHER" id="PTHR28259:SF1">
    <property type="entry name" value="FLUORIDE EXPORT PROTEIN 1-RELATED"/>
    <property type="match status" value="1"/>
</dbReference>
<gene>
    <name evidence="10 11" type="primary">crcB</name>
    <name evidence="10" type="synonym">fluC</name>
    <name evidence="11" type="ORF">NAG76_18700</name>
</gene>
<evidence type="ECO:0000313" key="12">
    <source>
        <dbReference type="Proteomes" id="UP001056756"/>
    </source>
</evidence>
<dbReference type="Pfam" id="PF02537">
    <property type="entry name" value="CRCB"/>
    <property type="match status" value="1"/>
</dbReference>
<keyword evidence="4 10" id="KW-1133">Transmembrane helix</keyword>
<evidence type="ECO:0000256" key="1">
    <source>
        <dbReference type="ARBA" id="ARBA00004651"/>
    </source>
</evidence>
<keyword evidence="5 10" id="KW-0472">Membrane</keyword>
<dbReference type="GO" id="GO:0062054">
    <property type="term" value="F:fluoride channel activity"/>
    <property type="evidence" value="ECO:0007669"/>
    <property type="project" value="UniProtKB-UniRule"/>
</dbReference>
<keyword evidence="10" id="KW-0479">Metal-binding</keyword>
<dbReference type="NCBIfam" id="TIGR00494">
    <property type="entry name" value="crcB"/>
    <property type="match status" value="1"/>
</dbReference>
<feature type="transmembrane region" description="Helical" evidence="10">
    <location>
        <begin position="97"/>
        <end position="118"/>
    </location>
</feature>
<dbReference type="HAMAP" id="MF_00454">
    <property type="entry name" value="FluC"/>
    <property type="match status" value="1"/>
</dbReference>
<evidence type="ECO:0000256" key="9">
    <source>
        <dbReference type="ARBA" id="ARBA00049940"/>
    </source>
</evidence>
<evidence type="ECO:0000313" key="11">
    <source>
        <dbReference type="EMBL" id="URN93837.1"/>
    </source>
</evidence>
<keyword evidence="2 10" id="KW-1003">Cell membrane</keyword>
<keyword evidence="10" id="KW-0915">Sodium</keyword>
<evidence type="ECO:0000256" key="6">
    <source>
        <dbReference type="ARBA" id="ARBA00023303"/>
    </source>
</evidence>
<dbReference type="GO" id="GO:0005886">
    <property type="term" value="C:plasma membrane"/>
    <property type="evidence" value="ECO:0007669"/>
    <property type="project" value="UniProtKB-SubCell"/>
</dbReference>
<keyword evidence="10" id="KW-0406">Ion transport</keyword>
<comment type="function">
    <text evidence="9 10">Fluoride-specific ion channel. Important for reducing fluoride concentration in the cell, thus reducing its toxicity.</text>
</comment>
<dbReference type="GO" id="GO:0140114">
    <property type="term" value="P:cellular detoxification of fluoride"/>
    <property type="evidence" value="ECO:0007669"/>
    <property type="project" value="UniProtKB-UniRule"/>
</dbReference>
<feature type="transmembrane region" description="Helical" evidence="10">
    <location>
        <begin position="62"/>
        <end position="85"/>
    </location>
</feature>
<dbReference type="AlphaFoldDB" id="A0A9J6ZCK2"/>
<evidence type="ECO:0000256" key="2">
    <source>
        <dbReference type="ARBA" id="ARBA00022475"/>
    </source>
</evidence>
<feature type="binding site" evidence="10">
    <location>
        <position position="72"/>
    </location>
    <ligand>
        <name>Na(+)</name>
        <dbReference type="ChEBI" id="CHEBI:29101"/>
        <note>structural</note>
    </ligand>
</feature>
<reference evidence="11" key="1">
    <citation type="submission" date="2022-05" db="EMBL/GenBank/DDBJ databases">
        <title>Novel bacterial taxa in a minimal lignocellulolytic consortium and its capacity to transform plastics disclosed by genome-resolved metagenomics.</title>
        <authorList>
            <person name="Rodriguez C.A.D."/>
            <person name="Diaz-Garcia L."/>
            <person name="Herrera K."/>
            <person name="Tarazona N.A."/>
            <person name="Sproer C."/>
            <person name="Overmann J."/>
            <person name="Jimenez D.J."/>
        </authorList>
    </citation>
    <scope>NUCLEOTIDE SEQUENCE</scope>
    <source>
        <strain evidence="11">MAG5</strain>
    </source>
</reference>
<organism evidence="11 12">
    <name type="scientific">Candidatus Pristimantibacillus lignocellulolyticus</name>
    <dbReference type="NCBI Taxonomy" id="2994561"/>
    <lineage>
        <taxon>Bacteria</taxon>
        <taxon>Bacillati</taxon>
        <taxon>Bacillota</taxon>
        <taxon>Bacilli</taxon>
        <taxon>Bacillales</taxon>
        <taxon>Paenibacillaceae</taxon>
        <taxon>Candidatus Pristimantibacillus</taxon>
    </lineage>
</organism>
<dbReference type="InterPro" id="IPR003691">
    <property type="entry name" value="FluC"/>
</dbReference>
<dbReference type="Proteomes" id="UP001056756">
    <property type="component" value="Chromosome"/>
</dbReference>
<keyword evidence="10" id="KW-0813">Transport</keyword>
<protein>
    <recommendedName>
        <fullName evidence="10">Fluoride-specific ion channel FluC</fullName>
    </recommendedName>
</protein>
<dbReference type="EMBL" id="CP097899">
    <property type="protein sequence ID" value="URN93837.1"/>
    <property type="molecule type" value="Genomic_DNA"/>
</dbReference>